<name>A0A9K3M3C4_9STRA</name>
<organism evidence="1 2">
    <name type="scientific">Nitzschia inconspicua</name>
    <dbReference type="NCBI Taxonomy" id="303405"/>
    <lineage>
        <taxon>Eukaryota</taxon>
        <taxon>Sar</taxon>
        <taxon>Stramenopiles</taxon>
        <taxon>Ochrophyta</taxon>
        <taxon>Bacillariophyta</taxon>
        <taxon>Bacillariophyceae</taxon>
        <taxon>Bacillariophycidae</taxon>
        <taxon>Bacillariales</taxon>
        <taxon>Bacillariaceae</taxon>
        <taxon>Nitzschia</taxon>
    </lineage>
</organism>
<proteinExistence type="predicted"/>
<keyword evidence="2" id="KW-1185">Reference proteome</keyword>
<comment type="caution">
    <text evidence="1">The sequence shown here is derived from an EMBL/GenBank/DDBJ whole genome shotgun (WGS) entry which is preliminary data.</text>
</comment>
<dbReference type="Proteomes" id="UP000693970">
    <property type="component" value="Unassembled WGS sequence"/>
</dbReference>
<accession>A0A9K3M3C4</accession>
<sequence>MSKEPSKQDDLKKQCNSFVLEMQAIIDNPSFSESRKRDLLRDAMQKQLEKGDHSFINPNSPFSKSFINGVALIDKYAATPNKPSMQREHCHDFVAKKIDTLLPVHMELPPIPKGSVKGARKLEFPRCTLPAPQSEVNNNLSTQDTNNAALAVEKCNGPTAAHPTTVCNSDYFCQEVQEWVPKNVAEALYLMGPTAESKRSRTHKNRTRDGYKSKLFHCSITGCSMRWLIQARDWNESCPSVFVQPSQERHNNHENVTWEDHFHHLSSHGRKESCDRCENFRGTIGLPALIILEIKKKILANPGQQPKEYAREIETHFQSSPLFQNRALRDTIQGVCVDAPLWGHYDRKHFAP</sequence>
<reference evidence="1" key="2">
    <citation type="submission" date="2021-04" db="EMBL/GenBank/DDBJ databases">
        <authorList>
            <person name="Podell S."/>
        </authorList>
    </citation>
    <scope>NUCLEOTIDE SEQUENCE</scope>
    <source>
        <strain evidence="1">Hildebrandi</strain>
    </source>
</reference>
<evidence type="ECO:0000313" key="1">
    <source>
        <dbReference type="EMBL" id="KAG7372216.1"/>
    </source>
</evidence>
<reference evidence="1" key="1">
    <citation type="journal article" date="2021" name="Sci. Rep.">
        <title>Diploid genomic architecture of Nitzschia inconspicua, an elite biomass production diatom.</title>
        <authorList>
            <person name="Oliver A."/>
            <person name="Podell S."/>
            <person name="Pinowska A."/>
            <person name="Traller J.C."/>
            <person name="Smith S.R."/>
            <person name="McClure R."/>
            <person name="Beliaev A."/>
            <person name="Bohutskyi P."/>
            <person name="Hill E.A."/>
            <person name="Rabines A."/>
            <person name="Zheng H."/>
            <person name="Allen L.Z."/>
            <person name="Kuo A."/>
            <person name="Grigoriev I.V."/>
            <person name="Allen A.E."/>
            <person name="Hazlebeck D."/>
            <person name="Allen E.E."/>
        </authorList>
    </citation>
    <scope>NUCLEOTIDE SEQUENCE</scope>
    <source>
        <strain evidence="1">Hildebrandi</strain>
    </source>
</reference>
<protein>
    <submittedName>
        <fullName evidence="1">Uncharacterized protein</fullName>
    </submittedName>
</protein>
<dbReference type="AlphaFoldDB" id="A0A9K3M3C4"/>
<dbReference type="EMBL" id="JAGRRH010000003">
    <property type="protein sequence ID" value="KAG7372216.1"/>
    <property type="molecule type" value="Genomic_DNA"/>
</dbReference>
<evidence type="ECO:0000313" key="2">
    <source>
        <dbReference type="Proteomes" id="UP000693970"/>
    </source>
</evidence>
<gene>
    <name evidence="1" type="ORF">IV203_018359</name>
</gene>